<dbReference type="UniPathway" id="UPA00053">
    <property type="reaction ID" value="UER00085"/>
</dbReference>
<keyword evidence="16 18" id="KW-0456">Lyase</keyword>
<keyword evidence="22" id="KW-1185">Reference proteome</keyword>
<reference evidence="21 22" key="1">
    <citation type="submission" date="2019-07" db="EMBL/GenBank/DDBJ databases">
        <title>Tepidimonas alkaliphilus YIM 72238 draft genome.</title>
        <authorList>
            <person name="Da Costa M.S."/>
            <person name="Froufe H.J.C."/>
            <person name="Egas C."/>
            <person name="Albuquerque L."/>
        </authorList>
    </citation>
    <scope>NUCLEOTIDE SEQUENCE [LARGE SCALE GENOMIC DNA]</scope>
    <source>
        <strain evidence="21 22">YIM 72238</strain>
    </source>
</reference>
<feature type="binding site" evidence="18">
    <location>
        <begin position="124"/>
        <end position="128"/>
    </location>
    <ligand>
        <name>NAD(+)</name>
        <dbReference type="ChEBI" id="CHEBI:57540"/>
    </ligand>
</feature>
<organism evidence="21 22">
    <name type="scientific">Tepidimonas alkaliphilus</name>
    <dbReference type="NCBI Taxonomy" id="2588942"/>
    <lineage>
        <taxon>Bacteria</taxon>
        <taxon>Pseudomonadati</taxon>
        <taxon>Pseudomonadota</taxon>
        <taxon>Betaproteobacteria</taxon>
        <taxon>Burkholderiales</taxon>
        <taxon>Tepidimonas</taxon>
    </lineage>
</organism>
<dbReference type="Pfam" id="PF01761">
    <property type="entry name" value="DHQ_synthase"/>
    <property type="match status" value="1"/>
</dbReference>
<name>A0A554W9H4_9BURK</name>
<evidence type="ECO:0000313" key="22">
    <source>
        <dbReference type="Proteomes" id="UP000315736"/>
    </source>
</evidence>
<comment type="pathway">
    <text evidence="5 18">Metabolic intermediate biosynthesis; chorismate biosynthesis; chorismate from D-erythrose 4-phosphate and phosphoenolpyruvate: step 2/7.</text>
</comment>
<dbReference type="Gene3D" id="3.40.50.1970">
    <property type="match status" value="1"/>
</dbReference>
<proteinExistence type="inferred from homology"/>
<dbReference type="PANTHER" id="PTHR43622">
    <property type="entry name" value="3-DEHYDROQUINATE SYNTHASE"/>
    <property type="match status" value="1"/>
</dbReference>
<comment type="caution">
    <text evidence="21">The sequence shown here is derived from an EMBL/GenBank/DDBJ whole genome shotgun (WGS) entry which is preliminary data.</text>
</comment>
<evidence type="ECO:0000256" key="9">
    <source>
        <dbReference type="ARBA" id="ARBA00022490"/>
    </source>
</evidence>
<dbReference type="GO" id="GO:0000166">
    <property type="term" value="F:nucleotide binding"/>
    <property type="evidence" value="ECO:0007669"/>
    <property type="project" value="UniProtKB-KW"/>
</dbReference>
<feature type="binding site" evidence="18">
    <location>
        <begin position="188"/>
        <end position="191"/>
    </location>
    <ligand>
        <name>NAD(+)</name>
        <dbReference type="ChEBI" id="CHEBI:57540"/>
    </ligand>
</feature>
<comment type="cofactor">
    <cofactor evidence="2 18">
        <name>NAD(+)</name>
        <dbReference type="ChEBI" id="CHEBI:57540"/>
    </cofactor>
</comment>
<evidence type="ECO:0000256" key="3">
    <source>
        <dbReference type="ARBA" id="ARBA00003485"/>
    </source>
</evidence>
<comment type="similarity">
    <text evidence="6 18">Belongs to the sugar phosphate cyclases superfamily. Dehydroquinate synthase family.</text>
</comment>
<dbReference type="EC" id="4.2.3.4" evidence="7 18"/>
<evidence type="ECO:0000256" key="10">
    <source>
        <dbReference type="ARBA" id="ARBA00022605"/>
    </source>
</evidence>
<dbReference type="InterPro" id="IPR016037">
    <property type="entry name" value="DHQ_synth_AroB"/>
</dbReference>
<feature type="binding site" evidence="18">
    <location>
        <position position="283"/>
    </location>
    <ligand>
        <name>Zn(2+)</name>
        <dbReference type="ChEBI" id="CHEBI:29105"/>
    </ligand>
</feature>
<evidence type="ECO:0000256" key="12">
    <source>
        <dbReference type="ARBA" id="ARBA00022741"/>
    </source>
</evidence>
<dbReference type="InterPro" id="IPR030963">
    <property type="entry name" value="DHQ_synth_fam"/>
</dbReference>
<evidence type="ECO:0000256" key="11">
    <source>
        <dbReference type="ARBA" id="ARBA00022723"/>
    </source>
</evidence>
<keyword evidence="13 18" id="KW-0862">Zinc</keyword>
<evidence type="ECO:0000256" key="17">
    <source>
        <dbReference type="ARBA" id="ARBA00023285"/>
    </source>
</evidence>
<dbReference type="RefSeq" id="WP_143890140.1">
    <property type="nucleotide sequence ID" value="NZ_VJNB01000004.1"/>
</dbReference>
<protein>
    <recommendedName>
        <fullName evidence="8 18">3-dehydroquinate synthase</fullName>
        <shortName evidence="18">DHQS</shortName>
        <ecNumber evidence="7 18">4.2.3.4</ecNumber>
    </recommendedName>
</protein>
<evidence type="ECO:0000256" key="1">
    <source>
        <dbReference type="ARBA" id="ARBA00001393"/>
    </source>
</evidence>
<feature type="binding site" evidence="18">
    <location>
        <position position="203"/>
    </location>
    <ligand>
        <name>Zn(2+)</name>
        <dbReference type="ChEBI" id="CHEBI:29105"/>
    </ligand>
</feature>
<dbReference type="PANTHER" id="PTHR43622:SF7">
    <property type="entry name" value="3-DEHYDROQUINATE SYNTHASE, CHLOROPLASTIC"/>
    <property type="match status" value="1"/>
</dbReference>
<evidence type="ECO:0000256" key="14">
    <source>
        <dbReference type="ARBA" id="ARBA00023027"/>
    </source>
</evidence>
<evidence type="ECO:0000256" key="15">
    <source>
        <dbReference type="ARBA" id="ARBA00023141"/>
    </source>
</evidence>
<dbReference type="CDD" id="cd08195">
    <property type="entry name" value="DHQS"/>
    <property type="match status" value="1"/>
</dbReference>
<dbReference type="GO" id="GO:0009423">
    <property type="term" value="P:chorismate biosynthetic process"/>
    <property type="evidence" value="ECO:0007669"/>
    <property type="project" value="UniProtKB-UniRule"/>
</dbReference>
<dbReference type="FunFam" id="3.40.50.1970:FF:000001">
    <property type="entry name" value="3-dehydroquinate synthase"/>
    <property type="match status" value="1"/>
</dbReference>
<dbReference type="Pfam" id="PF24621">
    <property type="entry name" value="DHQS_C"/>
    <property type="match status" value="1"/>
</dbReference>
<comment type="function">
    <text evidence="3 18">Catalyzes the conversion of 3-deoxy-D-arabino-heptulosonate 7-phosphate (DAHP) to dehydroquinate (DHQ).</text>
</comment>
<dbReference type="Proteomes" id="UP000315736">
    <property type="component" value="Unassembled WGS sequence"/>
</dbReference>
<keyword evidence="12 18" id="KW-0547">Nucleotide-binding</keyword>
<keyword evidence="9 18" id="KW-0963">Cytoplasm</keyword>
<dbReference type="EMBL" id="VJNB01000004">
    <property type="protein sequence ID" value="TSE20224.1"/>
    <property type="molecule type" value="Genomic_DNA"/>
</dbReference>
<keyword evidence="17 18" id="KW-0170">Cobalt</keyword>
<accession>A0A554W9H4</accession>
<dbReference type="GO" id="GO:0005737">
    <property type="term" value="C:cytoplasm"/>
    <property type="evidence" value="ECO:0007669"/>
    <property type="project" value="UniProtKB-SubCell"/>
</dbReference>
<evidence type="ECO:0000256" key="18">
    <source>
        <dbReference type="HAMAP-Rule" id="MF_00110"/>
    </source>
</evidence>
<evidence type="ECO:0000256" key="4">
    <source>
        <dbReference type="ARBA" id="ARBA00004496"/>
    </source>
</evidence>
<comment type="subcellular location">
    <subcellularLocation>
        <location evidence="4 18">Cytoplasm</location>
    </subcellularLocation>
</comment>
<dbReference type="Gene3D" id="1.20.1090.10">
    <property type="entry name" value="Dehydroquinate synthase-like - alpha domain"/>
    <property type="match status" value="1"/>
</dbReference>
<feature type="binding site" evidence="18">
    <location>
        <position position="161"/>
    </location>
    <ligand>
        <name>NAD(+)</name>
        <dbReference type="ChEBI" id="CHEBI:57540"/>
    </ligand>
</feature>
<evidence type="ECO:0000259" key="19">
    <source>
        <dbReference type="Pfam" id="PF01761"/>
    </source>
</evidence>
<evidence type="ECO:0000256" key="6">
    <source>
        <dbReference type="ARBA" id="ARBA00005412"/>
    </source>
</evidence>
<dbReference type="SUPFAM" id="SSF56796">
    <property type="entry name" value="Dehydroquinate synthase-like"/>
    <property type="match status" value="1"/>
</dbReference>
<comment type="catalytic activity">
    <reaction evidence="1 18">
        <text>7-phospho-2-dehydro-3-deoxy-D-arabino-heptonate = 3-dehydroquinate + phosphate</text>
        <dbReference type="Rhea" id="RHEA:21968"/>
        <dbReference type="ChEBI" id="CHEBI:32364"/>
        <dbReference type="ChEBI" id="CHEBI:43474"/>
        <dbReference type="ChEBI" id="CHEBI:58394"/>
        <dbReference type="EC" id="4.2.3.4"/>
    </reaction>
</comment>
<evidence type="ECO:0000256" key="16">
    <source>
        <dbReference type="ARBA" id="ARBA00023239"/>
    </source>
</evidence>
<dbReference type="NCBIfam" id="TIGR01357">
    <property type="entry name" value="aroB"/>
    <property type="match status" value="1"/>
</dbReference>
<keyword evidence="10 18" id="KW-0028">Amino-acid biosynthesis</keyword>
<dbReference type="GO" id="GO:0009073">
    <property type="term" value="P:aromatic amino acid family biosynthetic process"/>
    <property type="evidence" value="ECO:0007669"/>
    <property type="project" value="UniProtKB-KW"/>
</dbReference>
<evidence type="ECO:0000256" key="7">
    <source>
        <dbReference type="ARBA" id="ARBA00013031"/>
    </source>
</evidence>
<feature type="binding site" evidence="18">
    <location>
        <begin position="148"/>
        <end position="149"/>
    </location>
    <ligand>
        <name>NAD(+)</name>
        <dbReference type="ChEBI" id="CHEBI:57540"/>
    </ligand>
</feature>
<comment type="cofactor">
    <cofactor evidence="18">
        <name>Co(2+)</name>
        <dbReference type="ChEBI" id="CHEBI:48828"/>
    </cofactor>
    <cofactor evidence="18">
        <name>Zn(2+)</name>
        <dbReference type="ChEBI" id="CHEBI:29105"/>
    </cofactor>
    <text evidence="18">Binds 1 divalent metal cation per subunit. Can use either Co(2+) or Zn(2+).</text>
</comment>
<dbReference type="AlphaFoldDB" id="A0A554W9H4"/>
<dbReference type="InterPro" id="IPR056179">
    <property type="entry name" value="DHQS_C"/>
</dbReference>
<dbReference type="GO" id="GO:0008652">
    <property type="term" value="P:amino acid biosynthetic process"/>
    <property type="evidence" value="ECO:0007669"/>
    <property type="project" value="UniProtKB-KW"/>
</dbReference>
<dbReference type="OrthoDB" id="9806583at2"/>
<feature type="binding site" evidence="18">
    <location>
        <position position="170"/>
    </location>
    <ligand>
        <name>NAD(+)</name>
        <dbReference type="ChEBI" id="CHEBI:57540"/>
    </ligand>
</feature>
<evidence type="ECO:0000313" key="21">
    <source>
        <dbReference type="EMBL" id="TSE20224.1"/>
    </source>
</evidence>
<feature type="binding site" evidence="18">
    <location>
        <begin position="90"/>
        <end position="95"/>
    </location>
    <ligand>
        <name>NAD(+)</name>
        <dbReference type="ChEBI" id="CHEBI:57540"/>
    </ligand>
</feature>
<dbReference type="PIRSF" id="PIRSF001455">
    <property type="entry name" value="DHQ_synth"/>
    <property type="match status" value="1"/>
</dbReference>
<evidence type="ECO:0000256" key="2">
    <source>
        <dbReference type="ARBA" id="ARBA00001911"/>
    </source>
</evidence>
<feature type="domain" description="3-dehydroquinate synthase C-terminal" evidence="20">
    <location>
        <begin position="200"/>
        <end position="346"/>
    </location>
</feature>
<dbReference type="GO" id="GO:0003856">
    <property type="term" value="F:3-dehydroquinate synthase activity"/>
    <property type="evidence" value="ECO:0007669"/>
    <property type="project" value="UniProtKB-UniRule"/>
</dbReference>
<feature type="binding site" evidence="18">
    <location>
        <position position="266"/>
    </location>
    <ligand>
        <name>Zn(2+)</name>
        <dbReference type="ChEBI" id="CHEBI:29105"/>
    </ligand>
</feature>
<keyword evidence="15 18" id="KW-0057">Aromatic amino acid biosynthesis</keyword>
<gene>
    <name evidence="18 21" type="primary">aroB</name>
    <name evidence="21" type="ORF">Talka_01119</name>
</gene>
<dbReference type="HAMAP" id="MF_00110">
    <property type="entry name" value="DHQ_synthase"/>
    <property type="match status" value="1"/>
</dbReference>
<feature type="domain" description="3-dehydroquinate synthase N-terminal" evidence="19">
    <location>
        <begin position="86"/>
        <end position="198"/>
    </location>
</feature>
<keyword evidence="11 18" id="KW-0479">Metal-binding</keyword>
<dbReference type="GO" id="GO:0046872">
    <property type="term" value="F:metal ion binding"/>
    <property type="evidence" value="ECO:0007669"/>
    <property type="project" value="UniProtKB-KW"/>
</dbReference>
<sequence length="383" mass="40246">MTTSAVVAEAPVSAPAATVLHTVTIDLGERSYPIVIGAGLLDDPATWAGLPRASCAAIVTNTVVAPLYLARLRAALQPHYARVLEVVLPDGEAHKDWPTLNRIFDALLAAGADRKTVLFALGGGVIGDMTGFAAACYMRGVPFVQVPTTLLAQVDSSVGGKTAINHPLGKNMIGAFYQPARVVCDLATLVTLPPREFAAGLAEVIKYGPIADAAFQDWVEANIERLVARDAAALAYAVRRSCEIKAAVVGQDERESGLRAILNFGHTFGHAIEAGLGYGVWLHGEAVGCGMVMAAELSRRLGLVSAAWVARLERLVAAAGLPVRAPTLGADNTARYLELMRIDKKAEGGEIRFVLVNEAGQAMVRPVPDALVAEVIEARGSAT</sequence>
<keyword evidence="14 18" id="KW-0520">NAD</keyword>
<evidence type="ECO:0000256" key="5">
    <source>
        <dbReference type="ARBA" id="ARBA00004661"/>
    </source>
</evidence>
<evidence type="ECO:0000256" key="8">
    <source>
        <dbReference type="ARBA" id="ARBA00017684"/>
    </source>
</evidence>
<evidence type="ECO:0000256" key="13">
    <source>
        <dbReference type="ARBA" id="ARBA00022833"/>
    </source>
</evidence>
<evidence type="ECO:0000259" key="20">
    <source>
        <dbReference type="Pfam" id="PF24621"/>
    </source>
</evidence>
<dbReference type="InterPro" id="IPR050071">
    <property type="entry name" value="Dehydroquinate_synthase"/>
</dbReference>
<dbReference type="InterPro" id="IPR030960">
    <property type="entry name" value="DHQS/DOIS_N"/>
</dbReference>